<dbReference type="EMBL" id="JAKNQU010000003">
    <property type="protein sequence ID" value="MCZ0927674.1"/>
    <property type="molecule type" value="Genomic_DNA"/>
</dbReference>
<gene>
    <name evidence="2" type="ORF">L0635_11310</name>
</gene>
<protein>
    <submittedName>
        <fullName evidence="2">HEAT repeat domain-containing protein</fullName>
    </submittedName>
</protein>
<keyword evidence="3" id="KW-1185">Reference proteome</keyword>
<dbReference type="Proteomes" id="UP001321125">
    <property type="component" value="Unassembled WGS sequence"/>
</dbReference>
<sequence length="337" mass="37917">MLTPSPARRLSIGMLWLAAGFGAEAWGAHMWFATASVPSLPIMLLHGAGALLMAEGIRQLLPSGYQQPLMGNLLLLFLLLFLLPGIGLLGLLMAVVPALYGATPKRDVSWQALNLPPLPYQPLSPPSPETTAMREGLASILSYSDSPVLRQEAILACRHLPRRQAINLLRLGLADPTDDVRLLAYSMLSGIERDVDERIQRLVQHRERDGDPHGHFAEALATLHWEYDYLTLAQGSTTRFYLSQALDYINQAIGQANHAHRQLLRGRIYLALKDQQSAEQAFRQCEMLDMHDDDLAPYRAEQAFQTRNYHMLRDHLSRLSPTAQQHPVLHPLMEYWR</sequence>
<accession>A0ABT4IVG0</accession>
<feature type="transmembrane region" description="Helical" evidence="1">
    <location>
        <begin position="41"/>
        <end position="61"/>
    </location>
</feature>
<evidence type="ECO:0000256" key="1">
    <source>
        <dbReference type="SAM" id="Phobius"/>
    </source>
</evidence>
<evidence type="ECO:0000313" key="3">
    <source>
        <dbReference type="Proteomes" id="UP001321125"/>
    </source>
</evidence>
<dbReference type="Gene3D" id="1.25.40.10">
    <property type="entry name" value="Tetratricopeptide repeat domain"/>
    <property type="match status" value="1"/>
</dbReference>
<name>A0ABT4IVG0_9GAMM</name>
<keyword evidence="1" id="KW-0472">Membrane</keyword>
<proteinExistence type="predicted"/>
<evidence type="ECO:0000313" key="2">
    <source>
        <dbReference type="EMBL" id="MCZ0927674.1"/>
    </source>
</evidence>
<dbReference type="InterPro" id="IPR011990">
    <property type="entry name" value="TPR-like_helical_dom_sf"/>
</dbReference>
<keyword evidence="1" id="KW-0812">Transmembrane</keyword>
<comment type="caution">
    <text evidence="2">The sequence shown here is derived from an EMBL/GenBank/DDBJ whole genome shotgun (WGS) entry which is preliminary data.</text>
</comment>
<feature type="transmembrane region" description="Helical" evidence="1">
    <location>
        <begin position="73"/>
        <end position="100"/>
    </location>
</feature>
<keyword evidence="1" id="KW-1133">Transmembrane helix</keyword>
<organism evidence="2 3">
    <name type="scientific">Vreelandella janggokensis</name>
    <dbReference type="NCBI Taxonomy" id="370767"/>
    <lineage>
        <taxon>Bacteria</taxon>
        <taxon>Pseudomonadati</taxon>
        <taxon>Pseudomonadota</taxon>
        <taxon>Gammaproteobacteria</taxon>
        <taxon>Oceanospirillales</taxon>
        <taxon>Halomonadaceae</taxon>
        <taxon>Vreelandella</taxon>
    </lineage>
</organism>
<dbReference type="RefSeq" id="WP_139839370.1">
    <property type="nucleotide sequence ID" value="NZ_JAKNQT010000002.1"/>
</dbReference>
<reference evidence="2 3" key="1">
    <citation type="submission" date="2022-02" db="EMBL/GenBank/DDBJ databases">
        <title>Study of halophilic communities from a Mexican lake.</title>
        <authorList>
            <person name="Hernandez-Soto L.M."/>
            <person name="Martinez-Abarca F."/>
            <person name="Ramirez-Saad H.C."/>
            <person name="Aguirre-Garrido J.F."/>
        </authorList>
    </citation>
    <scope>NUCLEOTIDE SEQUENCE [LARGE SCALE GENOMIC DNA]</scope>
    <source>
        <strain evidence="2 3">Hjan13</strain>
    </source>
</reference>